<dbReference type="EMBL" id="RCHU02000005">
    <property type="protein sequence ID" value="KAL3591461.1"/>
    <property type="molecule type" value="Genomic_DNA"/>
</dbReference>
<proteinExistence type="predicted"/>
<sequence length="75" mass="8578">DEFEDSCTEIDVMEFNQLSSLSLRCLPHLKNFCSREKTSRLCQAQLNPVATSVGLQSKEISEDEPRNPLQLFCEK</sequence>
<gene>
    <name evidence="1" type="ORF">D5086_010101</name>
</gene>
<name>A0ACC4C927_POPAL</name>
<reference evidence="1 2" key="1">
    <citation type="journal article" date="2024" name="Plant Biotechnol. J.">
        <title>Genome and CRISPR/Cas9 system of a widespread forest tree (Populus alba) in the world.</title>
        <authorList>
            <person name="Liu Y.J."/>
            <person name="Jiang P.F."/>
            <person name="Han X.M."/>
            <person name="Li X.Y."/>
            <person name="Wang H.M."/>
            <person name="Wang Y.J."/>
            <person name="Wang X.X."/>
            <person name="Zeng Q.Y."/>
        </authorList>
    </citation>
    <scope>NUCLEOTIDE SEQUENCE [LARGE SCALE GENOMIC DNA]</scope>
    <source>
        <strain evidence="2">cv. PAL-ZL1</strain>
    </source>
</reference>
<feature type="non-terminal residue" evidence="1">
    <location>
        <position position="75"/>
    </location>
</feature>
<organism evidence="1 2">
    <name type="scientific">Populus alba</name>
    <name type="common">White poplar</name>
    <dbReference type="NCBI Taxonomy" id="43335"/>
    <lineage>
        <taxon>Eukaryota</taxon>
        <taxon>Viridiplantae</taxon>
        <taxon>Streptophyta</taxon>
        <taxon>Embryophyta</taxon>
        <taxon>Tracheophyta</taxon>
        <taxon>Spermatophyta</taxon>
        <taxon>Magnoliopsida</taxon>
        <taxon>eudicotyledons</taxon>
        <taxon>Gunneridae</taxon>
        <taxon>Pentapetalae</taxon>
        <taxon>rosids</taxon>
        <taxon>fabids</taxon>
        <taxon>Malpighiales</taxon>
        <taxon>Salicaceae</taxon>
        <taxon>Saliceae</taxon>
        <taxon>Populus</taxon>
    </lineage>
</organism>
<feature type="non-terminal residue" evidence="1">
    <location>
        <position position="1"/>
    </location>
</feature>
<comment type="caution">
    <text evidence="1">The sequence shown here is derived from an EMBL/GenBank/DDBJ whole genome shotgun (WGS) entry which is preliminary data.</text>
</comment>
<keyword evidence="2" id="KW-1185">Reference proteome</keyword>
<protein>
    <submittedName>
        <fullName evidence="1">Uncharacterized protein</fullName>
    </submittedName>
</protein>
<accession>A0ACC4C927</accession>
<evidence type="ECO:0000313" key="2">
    <source>
        <dbReference type="Proteomes" id="UP000309997"/>
    </source>
</evidence>
<evidence type="ECO:0000313" key="1">
    <source>
        <dbReference type="EMBL" id="KAL3591461.1"/>
    </source>
</evidence>
<dbReference type="Proteomes" id="UP000309997">
    <property type="component" value="Unassembled WGS sequence"/>
</dbReference>